<evidence type="ECO:0000313" key="6">
    <source>
        <dbReference type="Proteomes" id="UP000565711"/>
    </source>
</evidence>
<accession>A0A846XY78</accession>
<evidence type="ECO:0000256" key="3">
    <source>
        <dbReference type="ARBA" id="ARBA00023002"/>
    </source>
</evidence>
<dbReference type="AlphaFoldDB" id="A0A846XY78"/>
<dbReference type="RefSeq" id="WP_067874833.1">
    <property type="nucleotide sequence ID" value="NZ_JAAXOP010000007.1"/>
</dbReference>
<comment type="caution">
    <text evidence="5">The sequence shown here is derived from an EMBL/GenBank/DDBJ whole genome shotgun (WGS) entry which is preliminary data.</text>
</comment>
<dbReference type="Pfam" id="PF00441">
    <property type="entry name" value="Acyl-CoA_dh_1"/>
    <property type="match status" value="1"/>
</dbReference>
<dbReference type="PANTHER" id="PTHR43884:SF20">
    <property type="entry name" value="ACYL-COA DEHYDROGENASE FADE28"/>
    <property type="match status" value="1"/>
</dbReference>
<dbReference type="Gene3D" id="1.20.140.10">
    <property type="entry name" value="Butyryl-CoA Dehydrogenase, subunit A, domain 3"/>
    <property type="match status" value="1"/>
</dbReference>
<proteinExistence type="predicted"/>
<protein>
    <submittedName>
        <fullName evidence="5">Acyl-CoA dehydrogenase</fullName>
    </submittedName>
</protein>
<reference evidence="5 6" key="1">
    <citation type="submission" date="2020-04" db="EMBL/GenBank/DDBJ databases">
        <title>MicrobeNet Type strains.</title>
        <authorList>
            <person name="Nicholson A.C."/>
        </authorList>
    </citation>
    <scope>NUCLEOTIDE SEQUENCE [LARGE SCALE GENOMIC DNA]</scope>
    <source>
        <strain evidence="5 6">JCM 12354</strain>
    </source>
</reference>
<dbReference type="InterPro" id="IPR036250">
    <property type="entry name" value="AcylCo_DH-like_C"/>
</dbReference>
<evidence type="ECO:0000313" key="5">
    <source>
        <dbReference type="EMBL" id="NKY51567.1"/>
    </source>
</evidence>
<dbReference type="EMBL" id="JAAXOP010000007">
    <property type="protein sequence ID" value="NKY51567.1"/>
    <property type="molecule type" value="Genomic_DNA"/>
</dbReference>
<evidence type="ECO:0000259" key="4">
    <source>
        <dbReference type="Pfam" id="PF00441"/>
    </source>
</evidence>
<organism evidence="5 6">
    <name type="scientific">Nocardia vermiculata</name>
    <dbReference type="NCBI Taxonomy" id="257274"/>
    <lineage>
        <taxon>Bacteria</taxon>
        <taxon>Bacillati</taxon>
        <taxon>Actinomycetota</taxon>
        <taxon>Actinomycetes</taxon>
        <taxon>Mycobacteriales</taxon>
        <taxon>Nocardiaceae</taxon>
        <taxon>Nocardia</taxon>
    </lineage>
</organism>
<sequence>MDFELSETQRPVLDALDTLLVRHAGVQRCRALAAVEGYDHALERELRVGGFFDSFTEESVGPLGATLAVERIGAHLGTIAATAHLLVLPALGVDSVEGAVALVLGGENRPVRFGAEASAVLAAGKDRCRLAHSSPTAEAALPSAYGYSLGRVASDAGEDLAPGTAATMINWWRVGMSAEAIGMMDKALDIAVRYAEDRRTFGRAVGSFQALQHRAAELTVLVEGARWLTYEAAFHGAPEQASATAAAHTMAALQKVTRETHQFLGAIGLTREHDLHLYTLRLQALRTELGGLRRHRRALVAARWGGDVS</sequence>
<keyword evidence="3" id="KW-0560">Oxidoreductase</keyword>
<keyword evidence="1" id="KW-0285">Flavoprotein</keyword>
<dbReference type="SUPFAM" id="SSF47203">
    <property type="entry name" value="Acyl-CoA dehydrogenase C-terminal domain-like"/>
    <property type="match status" value="1"/>
</dbReference>
<gene>
    <name evidence="5" type="ORF">HGA08_15180</name>
</gene>
<keyword evidence="6" id="KW-1185">Reference proteome</keyword>
<name>A0A846XY78_9NOCA</name>
<evidence type="ECO:0000256" key="1">
    <source>
        <dbReference type="ARBA" id="ARBA00022630"/>
    </source>
</evidence>
<dbReference type="InterPro" id="IPR009075">
    <property type="entry name" value="AcylCo_DH/oxidase_C"/>
</dbReference>
<dbReference type="PANTHER" id="PTHR43884">
    <property type="entry name" value="ACYL-COA DEHYDROGENASE"/>
    <property type="match status" value="1"/>
</dbReference>
<feature type="domain" description="Acyl-CoA dehydrogenase/oxidase C-terminal" evidence="4">
    <location>
        <begin position="165"/>
        <end position="291"/>
    </location>
</feature>
<dbReference type="Proteomes" id="UP000565711">
    <property type="component" value="Unassembled WGS sequence"/>
</dbReference>
<dbReference type="GO" id="GO:0003995">
    <property type="term" value="F:acyl-CoA dehydrogenase activity"/>
    <property type="evidence" value="ECO:0007669"/>
    <property type="project" value="TreeGrafter"/>
</dbReference>
<keyword evidence="2" id="KW-0274">FAD</keyword>
<evidence type="ECO:0000256" key="2">
    <source>
        <dbReference type="ARBA" id="ARBA00022827"/>
    </source>
</evidence>